<dbReference type="EMBL" id="CP119316">
    <property type="protein sequence ID" value="WEK46322.1"/>
    <property type="molecule type" value="Genomic_DNA"/>
</dbReference>
<sequence length="828" mass="90456">MHTGQYRRSSIVGRWLMVGTCMTAMAAFATPVAAQDAAKGGAAKEGAAQVQADDGGIQSIIVTARYVSEDIQSAPMAISAQTGDQLKAANVTNIGNLGAIIPNLYSHPPLAQASGPVIAMRGVQQNQDSFARSPAVGLYVDDVYHATVVGSGLDLTDVDHIEVLRGPQSTLSGNASIGGAIKVYTKDPTGDGSGNIAVTYGSRNLMRATGAFDIGLSPTLSMRVSGNIQRQDGYVDMLDFTCQMRANGTPELAGSFPLGQPDSNMKGCKTGELGGGTIGGGQVKLRWQPTSDIDLMLTGVYNKADLQETPELLVKTTNPYPSNNSLINYYNIQIENQFGVRYDDRFLAPADNRYAVYSTFCRPQLDGVVQQAPYQPTPSGFCYPRTKEQEKTVLSARLKYRLGDNINLTAIAAYAKYRSNFSQAGDESPLGYVLSHFDMYVTQKTGEVRLDGTLFDDKLEWVTGAFLLRYTGTKQGFIGYITNNFNQDDTADIKSQSAFFHLDYHLTDRWRVSGGARYTDGSVHYELDHPPLITADPFDASQGRVDWLISTDYQITDDILFYANAATGSRPQGVTDIVITPQQLSATPAEELISYEAGFKSDFFDRRLRVNLSAFYMDYKKILAGQSGVQCLAELPQATWHPAAADCATLYPSNPDNVPWTITTGTPAKIKGFEWEITAQPIDGLRLDWSGGYNKFVSGVKTQGQPGYLYPGNLRNPKWNMHGAIRYDIETPIGTITPHVDWQWQSKQNFGPCSGSCAPTSDFTINAYSLFNAGIEYQPTDSGWSASLAVTNLTDKFYYYQLFNGTQTNISSPVGPPREVSLTVRRQF</sequence>
<evidence type="ECO:0000256" key="11">
    <source>
        <dbReference type="PROSITE-ProRule" id="PRU01360"/>
    </source>
</evidence>
<evidence type="ECO:0000256" key="12">
    <source>
        <dbReference type="RuleBase" id="RU003357"/>
    </source>
</evidence>
<dbReference type="PANTHER" id="PTHR32552">
    <property type="entry name" value="FERRICHROME IRON RECEPTOR-RELATED"/>
    <property type="match status" value="1"/>
</dbReference>
<keyword evidence="2 11" id="KW-0813">Transport</keyword>
<dbReference type="PANTHER" id="PTHR32552:SF81">
    <property type="entry name" value="TONB-DEPENDENT OUTER MEMBRANE RECEPTOR"/>
    <property type="match status" value="1"/>
</dbReference>
<evidence type="ECO:0000259" key="15">
    <source>
        <dbReference type="Pfam" id="PF07715"/>
    </source>
</evidence>
<dbReference type="InterPro" id="IPR012910">
    <property type="entry name" value="Plug_dom"/>
</dbReference>
<dbReference type="InterPro" id="IPR039426">
    <property type="entry name" value="TonB-dep_rcpt-like"/>
</dbReference>
<dbReference type="InterPro" id="IPR000531">
    <property type="entry name" value="Beta-barrel_TonB"/>
</dbReference>
<dbReference type="Pfam" id="PF07715">
    <property type="entry name" value="Plug"/>
    <property type="match status" value="1"/>
</dbReference>
<dbReference type="GO" id="GO:0006826">
    <property type="term" value="P:iron ion transport"/>
    <property type="evidence" value="ECO:0007669"/>
    <property type="project" value="UniProtKB-KW"/>
</dbReference>
<feature type="domain" description="TonB-dependent receptor-like beta-barrel" evidence="14">
    <location>
        <begin position="342"/>
        <end position="793"/>
    </location>
</feature>
<dbReference type="InterPro" id="IPR036942">
    <property type="entry name" value="Beta-barrel_TonB_sf"/>
</dbReference>
<keyword evidence="9 11" id="KW-0472">Membrane</keyword>
<evidence type="ECO:0000259" key="14">
    <source>
        <dbReference type="Pfam" id="PF00593"/>
    </source>
</evidence>
<evidence type="ECO:0000313" key="16">
    <source>
        <dbReference type="EMBL" id="WEK46322.1"/>
    </source>
</evidence>
<evidence type="ECO:0000256" key="5">
    <source>
        <dbReference type="ARBA" id="ARBA00022692"/>
    </source>
</evidence>
<keyword evidence="8 12" id="KW-0798">TonB box</keyword>
<dbReference type="KEGG" id="acob:P0Y56_15105"/>
<feature type="domain" description="TonB-dependent receptor plug" evidence="15">
    <location>
        <begin position="71"/>
        <end position="180"/>
    </location>
</feature>
<evidence type="ECO:0000256" key="1">
    <source>
        <dbReference type="ARBA" id="ARBA00004571"/>
    </source>
</evidence>
<evidence type="ECO:0000256" key="7">
    <source>
        <dbReference type="ARBA" id="ARBA00023065"/>
    </source>
</evidence>
<evidence type="ECO:0000256" key="3">
    <source>
        <dbReference type="ARBA" id="ARBA00022452"/>
    </source>
</evidence>
<accession>A0AAJ5X817</accession>
<keyword evidence="4" id="KW-0410">Iron transport</keyword>
<keyword evidence="5 11" id="KW-0812">Transmembrane</keyword>
<feature type="signal peptide" evidence="13">
    <location>
        <begin position="1"/>
        <end position="29"/>
    </location>
</feature>
<protein>
    <submittedName>
        <fullName evidence="16">TonB-dependent receptor</fullName>
    </submittedName>
</protein>
<reference evidence="16" key="1">
    <citation type="submission" date="2023-03" db="EMBL/GenBank/DDBJ databases">
        <title>Andean soil-derived lignocellulolytic bacterial consortium as a source of novel taxa and putative plastic-active enzymes.</title>
        <authorList>
            <person name="Diaz-Garcia L."/>
            <person name="Chuvochina M."/>
            <person name="Feuerriegel G."/>
            <person name="Bunk B."/>
            <person name="Sproer C."/>
            <person name="Streit W.R."/>
            <person name="Rodriguez L.M."/>
            <person name="Overmann J."/>
            <person name="Jimenez D.J."/>
        </authorList>
    </citation>
    <scope>NUCLEOTIDE SEQUENCE</scope>
    <source>
        <strain evidence="16">MAG 26</strain>
    </source>
</reference>
<dbReference type="PROSITE" id="PS52016">
    <property type="entry name" value="TONB_DEPENDENT_REC_3"/>
    <property type="match status" value="1"/>
</dbReference>
<dbReference type="GO" id="GO:0009279">
    <property type="term" value="C:cell outer membrane"/>
    <property type="evidence" value="ECO:0007669"/>
    <property type="project" value="UniProtKB-SubCell"/>
</dbReference>
<evidence type="ECO:0000256" key="6">
    <source>
        <dbReference type="ARBA" id="ARBA00023004"/>
    </source>
</evidence>
<evidence type="ECO:0000256" key="8">
    <source>
        <dbReference type="ARBA" id="ARBA00023077"/>
    </source>
</evidence>
<keyword evidence="3 11" id="KW-1134">Transmembrane beta strand</keyword>
<keyword evidence="13" id="KW-0732">Signal</keyword>
<evidence type="ECO:0000256" key="9">
    <source>
        <dbReference type="ARBA" id="ARBA00023136"/>
    </source>
</evidence>
<dbReference type="Gene3D" id="2.40.170.20">
    <property type="entry name" value="TonB-dependent receptor, beta-barrel domain"/>
    <property type="match status" value="2"/>
</dbReference>
<evidence type="ECO:0000256" key="4">
    <source>
        <dbReference type="ARBA" id="ARBA00022496"/>
    </source>
</evidence>
<evidence type="ECO:0000313" key="17">
    <source>
        <dbReference type="Proteomes" id="UP001218362"/>
    </source>
</evidence>
<keyword evidence="6" id="KW-0408">Iron</keyword>
<dbReference type="Pfam" id="PF00593">
    <property type="entry name" value="TonB_dep_Rec_b-barrel"/>
    <property type="match status" value="1"/>
</dbReference>
<evidence type="ECO:0000256" key="2">
    <source>
        <dbReference type="ARBA" id="ARBA00022448"/>
    </source>
</evidence>
<feature type="chain" id="PRO_5042569551" evidence="13">
    <location>
        <begin position="30"/>
        <end position="828"/>
    </location>
</feature>
<evidence type="ECO:0000256" key="13">
    <source>
        <dbReference type="SAM" id="SignalP"/>
    </source>
</evidence>
<name>A0AAJ5X817_9SPHN</name>
<keyword evidence="16" id="KW-0675">Receptor</keyword>
<evidence type="ECO:0000256" key="10">
    <source>
        <dbReference type="ARBA" id="ARBA00023237"/>
    </source>
</evidence>
<dbReference type="SUPFAM" id="SSF56935">
    <property type="entry name" value="Porins"/>
    <property type="match status" value="1"/>
</dbReference>
<comment type="similarity">
    <text evidence="11 12">Belongs to the TonB-dependent receptor family.</text>
</comment>
<dbReference type="Proteomes" id="UP001218362">
    <property type="component" value="Chromosome"/>
</dbReference>
<keyword evidence="10 11" id="KW-0998">Cell outer membrane</keyword>
<organism evidence="16 17">
    <name type="scientific">Candidatus Andeanibacterium colombiense</name>
    <dbReference type="NCBI Taxonomy" id="3121345"/>
    <lineage>
        <taxon>Bacteria</taxon>
        <taxon>Pseudomonadati</taxon>
        <taxon>Pseudomonadota</taxon>
        <taxon>Alphaproteobacteria</taxon>
        <taxon>Sphingomonadales</taxon>
        <taxon>Sphingomonadaceae</taxon>
        <taxon>Candidatus Andeanibacterium</taxon>
    </lineage>
</organism>
<keyword evidence="7" id="KW-0406">Ion transport</keyword>
<gene>
    <name evidence="16" type="ORF">P0Y56_15105</name>
</gene>
<comment type="subcellular location">
    <subcellularLocation>
        <location evidence="1 11">Cell outer membrane</location>
        <topology evidence="1 11">Multi-pass membrane protein</topology>
    </subcellularLocation>
</comment>
<proteinExistence type="inferred from homology"/>
<dbReference type="AlphaFoldDB" id="A0AAJ5X817"/>